<dbReference type="GO" id="GO:0003924">
    <property type="term" value="F:GTPase activity"/>
    <property type="evidence" value="ECO:0007669"/>
    <property type="project" value="InterPro"/>
</dbReference>
<dbReference type="InterPro" id="IPR001806">
    <property type="entry name" value="Small_GTPase"/>
</dbReference>
<keyword evidence="2" id="KW-0342">GTP-binding</keyword>
<feature type="non-terminal residue" evidence="3">
    <location>
        <position position="1"/>
    </location>
</feature>
<evidence type="ECO:0000313" key="3">
    <source>
        <dbReference type="EMBL" id="CAF1567971.1"/>
    </source>
</evidence>
<accession>A0A815YC97</accession>
<dbReference type="AlphaFoldDB" id="A0A815YC97"/>
<dbReference type="InterPro" id="IPR050227">
    <property type="entry name" value="Rab"/>
</dbReference>
<dbReference type="SUPFAM" id="SSF52540">
    <property type="entry name" value="P-loop containing nucleoside triphosphate hydrolases"/>
    <property type="match status" value="1"/>
</dbReference>
<gene>
    <name evidence="3" type="ORF">JYZ213_LOCUS47220</name>
</gene>
<evidence type="ECO:0000313" key="4">
    <source>
        <dbReference type="Proteomes" id="UP000663845"/>
    </source>
</evidence>
<dbReference type="PANTHER" id="PTHR47977">
    <property type="entry name" value="RAS-RELATED PROTEIN RAB"/>
    <property type="match status" value="1"/>
</dbReference>
<reference evidence="3" key="1">
    <citation type="submission" date="2021-02" db="EMBL/GenBank/DDBJ databases">
        <authorList>
            <person name="Nowell W R."/>
        </authorList>
    </citation>
    <scope>NUCLEOTIDE SEQUENCE</scope>
</reference>
<protein>
    <submittedName>
        <fullName evidence="3">Uncharacterized protein</fullName>
    </submittedName>
</protein>
<dbReference type="PROSITE" id="PS51419">
    <property type="entry name" value="RAB"/>
    <property type="match status" value="1"/>
</dbReference>
<dbReference type="EMBL" id="CAJNOG010008188">
    <property type="protein sequence ID" value="CAF1567971.1"/>
    <property type="molecule type" value="Genomic_DNA"/>
</dbReference>
<dbReference type="Proteomes" id="UP000663845">
    <property type="component" value="Unassembled WGS sequence"/>
</dbReference>
<comment type="caution">
    <text evidence="3">The sequence shown here is derived from an EMBL/GenBank/DDBJ whole genome shotgun (WGS) entry which is preliminary data.</text>
</comment>
<sequence length="46" mass="5383">MRLCKGKFISNVNSTLGVDFQNKQLELDNKRIAIQLWDTAGQERFR</sequence>
<dbReference type="GO" id="GO:0005525">
    <property type="term" value="F:GTP binding"/>
    <property type="evidence" value="ECO:0007669"/>
    <property type="project" value="UniProtKB-KW"/>
</dbReference>
<dbReference type="InterPro" id="IPR027417">
    <property type="entry name" value="P-loop_NTPase"/>
</dbReference>
<keyword evidence="1" id="KW-0547">Nucleotide-binding</keyword>
<dbReference type="PRINTS" id="PR00449">
    <property type="entry name" value="RASTRNSFRMNG"/>
</dbReference>
<organism evidence="3 4">
    <name type="scientific">Adineta steineri</name>
    <dbReference type="NCBI Taxonomy" id="433720"/>
    <lineage>
        <taxon>Eukaryota</taxon>
        <taxon>Metazoa</taxon>
        <taxon>Spiralia</taxon>
        <taxon>Gnathifera</taxon>
        <taxon>Rotifera</taxon>
        <taxon>Eurotatoria</taxon>
        <taxon>Bdelloidea</taxon>
        <taxon>Adinetida</taxon>
        <taxon>Adinetidae</taxon>
        <taxon>Adineta</taxon>
    </lineage>
</organism>
<dbReference type="Gene3D" id="3.40.50.300">
    <property type="entry name" value="P-loop containing nucleotide triphosphate hydrolases"/>
    <property type="match status" value="1"/>
</dbReference>
<name>A0A815YC97_9BILA</name>
<proteinExistence type="predicted"/>
<dbReference type="Pfam" id="PF00071">
    <property type="entry name" value="Ras"/>
    <property type="match status" value="1"/>
</dbReference>
<evidence type="ECO:0000256" key="1">
    <source>
        <dbReference type="ARBA" id="ARBA00022741"/>
    </source>
</evidence>
<evidence type="ECO:0000256" key="2">
    <source>
        <dbReference type="ARBA" id="ARBA00023134"/>
    </source>
</evidence>